<accession>A0AC60P673</accession>
<keyword evidence="2" id="KW-1185">Reference proteome</keyword>
<proteinExistence type="predicted"/>
<sequence length="764" mass="83600">MSVHRTPPTHCDEHTSVTPRRPQRLKRSSPVSGRPTNGTASPLVQKLREKFESAKASPNQNESNCRPSSSSFAAVVRDGGVGCGECPGNLYSYIRKNLQPTSLSSVSTSSEAIDVVDSSDPRPESEIVRNVPRKPNAVEAAIYARPVKSKSSVLQRARQFDDSVVRSSSFTEDSVRRTGAPNRPTSVLSPVPNGMTSSNGTTAPPIKPPRTFAHDIYAKNRLLQRNPMYGQHLLCAVGSSQSAQKRDAPVVAACRVPKPPKTRVEDDAVIHEYDEVCVEDVTKASSVGAAAPRRMVFRSKLRRSMSDEHIYAVPEPLPARRQTADDDTAVFSRPSGRGRESAAKRELHYMIRDAINQSFTSVRKQVRTAAAKPGDQAGDSSSEVSVKDVQKRLVYVRSIKRAYMESPVSDCTTKPPVLSFVFVVGYKSIDAHMPPQPEVLYRFPKETNDYNYDPLVIAHLCLPLESGLAESESSEREIFYFSLVQENGEKTFFHCLKTSKCPNAIVGDGVQAPVVLCLATEASAPAFYHKLVSDLEEPLARLAEAGWSDLLGSLAKQCVPSPGCKLVCQRLSSGQGDVALATARPLDDKFDWVKLTPLLSVLEDSLLLRIISSLVLERRIILVSANHVLLRGWVEAVESLLYPFKWRHVRVPLLPKSLLVQCSSPEPYLLGVPDALAHMALEILSGPVLVVDVDRGALLSEDEDNRDVIPKKLQKALCMALSLAKNMTGEWLCTPSGIPLCSRRELPTLPCVSDLSAGLQTPAC</sequence>
<comment type="caution">
    <text evidence="1">The sequence shown here is derived from an EMBL/GenBank/DDBJ whole genome shotgun (WGS) entry which is preliminary data.</text>
</comment>
<evidence type="ECO:0000313" key="1">
    <source>
        <dbReference type="EMBL" id="KAG0414948.1"/>
    </source>
</evidence>
<dbReference type="Proteomes" id="UP000805193">
    <property type="component" value="Unassembled WGS sequence"/>
</dbReference>
<protein>
    <submittedName>
        <fullName evidence="1">Uncharacterized protein</fullName>
    </submittedName>
</protein>
<evidence type="ECO:0000313" key="2">
    <source>
        <dbReference type="Proteomes" id="UP000805193"/>
    </source>
</evidence>
<dbReference type="EMBL" id="JABSTQ010011129">
    <property type="protein sequence ID" value="KAG0414948.1"/>
    <property type="molecule type" value="Genomic_DNA"/>
</dbReference>
<gene>
    <name evidence="1" type="ORF">HPB47_007876</name>
</gene>
<name>A0AC60P673_IXOPE</name>
<organism evidence="1 2">
    <name type="scientific">Ixodes persulcatus</name>
    <name type="common">Taiga tick</name>
    <dbReference type="NCBI Taxonomy" id="34615"/>
    <lineage>
        <taxon>Eukaryota</taxon>
        <taxon>Metazoa</taxon>
        <taxon>Ecdysozoa</taxon>
        <taxon>Arthropoda</taxon>
        <taxon>Chelicerata</taxon>
        <taxon>Arachnida</taxon>
        <taxon>Acari</taxon>
        <taxon>Parasitiformes</taxon>
        <taxon>Ixodida</taxon>
        <taxon>Ixodoidea</taxon>
        <taxon>Ixodidae</taxon>
        <taxon>Ixodinae</taxon>
        <taxon>Ixodes</taxon>
    </lineage>
</organism>
<reference evidence="1 2" key="1">
    <citation type="journal article" date="2020" name="Cell">
        <title>Large-Scale Comparative Analyses of Tick Genomes Elucidate Their Genetic Diversity and Vector Capacities.</title>
        <authorList>
            <consortium name="Tick Genome and Microbiome Consortium (TIGMIC)"/>
            <person name="Jia N."/>
            <person name="Wang J."/>
            <person name="Shi W."/>
            <person name="Du L."/>
            <person name="Sun Y."/>
            <person name="Zhan W."/>
            <person name="Jiang J.F."/>
            <person name="Wang Q."/>
            <person name="Zhang B."/>
            <person name="Ji P."/>
            <person name="Bell-Sakyi L."/>
            <person name="Cui X.M."/>
            <person name="Yuan T.T."/>
            <person name="Jiang B.G."/>
            <person name="Yang W.F."/>
            <person name="Lam T.T."/>
            <person name="Chang Q.C."/>
            <person name="Ding S.J."/>
            <person name="Wang X.J."/>
            <person name="Zhu J.G."/>
            <person name="Ruan X.D."/>
            <person name="Zhao L."/>
            <person name="Wei J.T."/>
            <person name="Ye R.Z."/>
            <person name="Que T.C."/>
            <person name="Du C.H."/>
            <person name="Zhou Y.H."/>
            <person name="Cheng J.X."/>
            <person name="Dai P.F."/>
            <person name="Guo W.B."/>
            <person name="Han X.H."/>
            <person name="Huang E.J."/>
            <person name="Li L.F."/>
            <person name="Wei W."/>
            <person name="Gao Y.C."/>
            <person name="Liu J.Z."/>
            <person name="Shao H.Z."/>
            <person name="Wang X."/>
            <person name="Wang C.C."/>
            <person name="Yang T.C."/>
            <person name="Huo Q.B."/>
            <person name="Li W."/>
            <person name="Chen H.Y."/>
            <person name="Chen S.E."/>
            <person name="Zhou L.G."/>
            <person name="Ni X.B."/>
            <person name="Tian J.H."/>
            <person name="Sheng Y."/>
            <person name="Liu T."/>
            <person name="Pan Y.S."/>
            <person name="Xia L.Y."/>
            <person name="Li J."/>
            <person name="Zhao F."/>
            <person name="Cao W.C."/>
        </authorList>
    </citation>
    <scope>NUCLEOTIDE SEQUENCE [LARGE SCALE GENOMIC DNA]</scope>
    <source>
        <strain evidence="1">Iper-2018</strain>
    </source>
</reference>